<evidence type="ECO:0000256" key="1">
    <source>
        <dbReference type="ARBA" id="ARBA00006586"/>
    </source>
</evidence>
<evidence type="ECO:0000256" key="4">
    <source>
        <dbReference type="ARBA" id="ARBA00023145"/>
    </source>
</evidence>
<comment type="caution">
    <text evidence="5">The sequence shown here is derived from an EMBL/GenBank/DDBJ whole genome shotgun (WGS) entry which is preliminary data.</text>
</comment>
<dbReference type="EMBL" id="JAVREJ010000034">
    <property type="protein sequence ID" value="MDT0353499.1"/>
    <property type="molecule type" value="Genomic_DNA"/>
</dbReference>
<comment type="similarity">
    <text evidence="1">Belongs to the peptidase S45 family.</text>
</comment>
<keyword evidence="6" id="KW-1185">Reference proteome</keyword>
<evidence type="ECO:0000256" key="3">
    <source>
        <dbReference type="ARBA" id="ARBA00022801"/>
    </source>
</evidence>
<dbReference type="InterPro" id="IPR029055">
    <property type="entry name" value="Ntn_hydrolases_N"/>
</dbReference>
<organism evidence="5 6">
    <name type="scientific">Pseudonocardia charpentierae</name>
    <dbReference type="NCBI Taxonomy" id="3075545"/>
    <lineage>
        <taxon>Bacteria</taxon>
        <taxon>Bacillati</taxon>
        <taxon>Actinomycetota</taxon>
        <taxon>Actinomycetes</taxon>
        <taxon>Pseudonocardiales</taxon>
        <taxon>Pseudonocardiaceae</taxon>
        <taxon>Pseudonocardia</taxon>
    </lineage>
</organism>
<keyword evidence="4" id="KW-0865">Zymogen</keyword>
<dbReference type="Gene3D" id="2.30.120.10">
    <property type="match status" value="1"/>
</dbReference>
<dbReference type="InterPro" id="IPR043146">
    <property type="entry name" value="Penicillin_amidase_N_B-knob"/>
</dbReference>
<sequence length="711" mass="76933">MSPLAPRGRPLARIVATVLAVVMLLGVQACAPARDDRSEILWDTWGVPHIFAGTTTGAFRAFGYAQMQSHGNLLLGLYAQARGQAAALGGDEYLQSDVIVRTMGLRERGAAWYDAQSPDFRADVDAFVDGINEYGRTRRDQLDRTVASVLPVTGPDVFAHAARLTLNFLASTSSCGQLEGGSSAGAGSNGWAIGPARSASGNAMLLANPHLGWGGENMLYEAQLVDGANDVYGAAPIGLPVVTMGFTDRIAWTLTVNPIDACDLYELTANESGYRIDGAGVLFETSTARIEIRKPDGTLLSELVDIRRSGVGPVFEKDGKFYAVRSAAVGQTDTPGLLEQWYRMSHAKDLDEFRGVLDSNQLPMFNVLYADRDGHVFAAFAGQVPRRAATDVANGAIKHVDSSAGLWTTVHPFSELPQTVDPPGGFVQNSNSAPWTYTLPRVADLDPARFPSSDFPGEYVNWRERRALTLIRSEPTLSFDDLLRLKNDTRMELADSLVPDLTAAAAQSPDPDVRAAATVLRRWDRRADADSRGTVLFLAWVREVQSVDPSLDSFFRVPYDPADPAASPEGLARRPEALDALKRAAVNLNAATGRLDVPWGDVARLRRGGVDLPASGFQGDPFGVFRVLTPDLNESVTGRPSAVSFGDSFVAVVEFAQPLRAEVLVAYGNSSRPDSPHYGDQLALTAKGELRPAWRTRDVIEQHLEERTVIR</sequence>
<dbReference type="Proteomes" id="UP001183202">
    <property type="component" value="Unassembled WGS sequence"/>
</dbReference>
<dbReference type="InterPro" id="IPR002692">
    <property type="entry name" value="S45"/>
</dbReference>
<gene>
    <name evidence="5" type="ORF">RM445_28790</name>
</gene>
<dbReference type="Gene3D" id="3.60.20.10">
    <property type="entry name" value="Glutamine Phosphoribosylpyrophosphate, subunit 1, domain 1"/>
    <property type="match status" value="1"/>
</dbReference>
<reference evidence="6" key="1">
    <citation type="submission" date="2023-07" db="EMBL/GenBank/DDBJ databases">
        <title>30 novel species of actinomycetes from the DSMZ collection.</title>
        <authorList>
            <person name="Nouioui I."/>
        </authorList>
    </citation>
    <scope>NUCLEOTIDE SEQUENCE [LARGE SCALE GENOMIC DNA]</scope>
    <source>
        <strain evidence="6">DSM 45834</strain>
    </source>
</reference>
<dbReference type="PIRSF" id="PIRSF001227">
    <property type="entry name" value="Pen_acylase"/>
    <property type="match status" value="1"/>
</dbReference>
<dbReference type="PANTHER" id="PTHR34218">
    <property type="entry name" value="PEPTIDASE S45 PENICILLIN AMIDASE"/>
    <property type="match status" value="1"/>
</dbReference>
<proteinExistence type="inferred from homology"/>
<dbReference type="PANTHER" id="PTHR34218:SF3">
    <property type="entry name" value="ACYL-HOMOSERINE LACTONE ACYLASE PVDQ"/>
    <property type="match status" value="1"/>
</dbReference>
<dbReference type="Pfam" id="PF01804">
    <property type="entry name" value="Penicil_amidase"/>
    <property type="match status" value="1"/>
</dbReference>
<dbReference type="Gene3D" id="1.10.1400.10">
    <property type="match status" value="1"/>
</dbReference>
<dbReference type="InterPro" id="IPR043147">
    <property type="entry name" value="Penicillin_amidase_A-knob"/>
</dbReference>
<dbReference type="InterPro" id="IPR023343">
    <property type="entry name" value="Penicillin_amidase_dom1"/>
</dbReference>
<protein>
    <submittedName>
        <fullName evidence="5">Penicillin acylase family protein</fullName>
    </submittedName>
</protein>
<keyword evidence="3" id="KW-0378">Hydrolase</keyword>
<accession>A0ABU2NLK9</accession>
<name>A0ABU2NLK9_9PSEU</name>
<keyword evidence="2" id="KW-0732">Signal</keyword>
<evidence type="ECO:0000313" key="5">
    <source>
        <dbReference type="EMBL" id="MDT0353499.1"/>
    </source>
</evidence>
<dbReference type="InterPro" id="IPR014395">
    <property type="entry name" value="Pen/GL7ACA/AHL_acylase"/>
</dbReference>
<dbReference type="Gene3D" id="1.10.439.10">
    <property type="entry name" value="Penicillin Amidohydrolase, domain 1"/>
    <property type="match status" value="1"/>
</dbReference>
<evidence type="ECO:0000313" key="6">
    <source>
        <dbReference type="Proteomes" id="UP001183202"/>
    </source>
</evidence>
<evidence type="ECO:0000256" key="2">
    <source>
        <dbReference type="ARBA" id="ARBA00022729"/>
    </source>
</evidence>
<dbReference type="SUPFAM" id="SSF56235">
    <property type="entry name" value="N-terminal nucleophile aminohydrolases (Ntn hydrolases)"/>
    <property type="match status" value="1"/>
</dbReference>
<dbReference type="PROSITE" id="PS51257">
    <property type="entry name" value="PROKAR_LIPOPROTEIN"/>
    <property type="match status" value="1"/>
</dbReference>
<dbReference type="RefSeq" id="WP_311560012.1">
    <property type="nucleotide sequence ID" value="NZ_JAVREJ010000034.1"/>
</dbReference>